<dbReference type="InterPro" id="IPR003509">
    <property type="entry name" value="UPF0102_YraN-like"/>
</dbReference>
<dbReference type="EMBL" id="BAAAHD010000043">
    <property type="protein sequence ID" value="GAA0576842.1"/>
    <property type="molecule type" value="Genomic_DNA"/>
</dbReference>
<protein>
    <recommendedName>
        <fullName evidence="2">UPF0102 protein GCM10009546_44110</fullName>
    </recommendedName>
</protein>
<evidence type="ECO:0000256" key="2">
    <source>
        <dbReference type="HAMAP-Rule" id="MF_00048"/>
    </source>
</evidence>
<name>A0ABP3Q1H1_9ACTN</name>
<evidence type="ECO:0000256" key="1">
    <source>
        <dbReference type="ARBA" id="ARBA00006738"/>
    </source>
</evidence>
<keyword evidence="4" id="KW-1185">Reference proteome</keyword>
<comment type="caution">
    <text evidence="3">The sequence shown here is derived from an EMBL/GenBank/DDBJ whole genome shotgun (WGS) entry which is preliminary data.</text>
</comment>
<dbReference type="InterPro" id="IPR011335">
    <property type="entry name" value="Restrct_endonuc-II-like"/>
</dbReference>
<dbReference type="SUPFAM" id="SSF52980">
    <property type="entry name" value="Restriction endonuclease-like"/>
    <property type="match status" value="1"/>
</dbReference>
<proteinExistence type="inferred from homology"/>
<accession>A0ABP3Q1H1</accession>
<sequence length="177" mass="18862">MPPLARCSQASRCANGLREARTSDRFARVAGIALPKLSTGSRFSATQRHPPAASKAGGEAMRAHISLGRRGEDAAADYLAGLGWTIVERNWRCDGGELDIIAHDGRGHVVCEVKTRGSARFGDPLEAITTDKAARLRRLAGRWAAEHGAGGPRVRVDVLGLVADGDGFSIDHLREVC</sequence>
<evidence type="ECO:0000313" key="4">
    <source>
        <dbReference type="Proteomes" id="UP001501427"/>
    </source>
</evidence>
<dbReference type="CDD" id="cd20736">
    <property type="entry name" value="PoNe_Nuclease"/>
    <property type="match status" value="1"/>
</dbReference>
<dbReference type="NCBIfam" id="NF009154">
    <property type="entry name" value="PRK12497.3-3"/>
    <property type="match status" value="1"/>
</dbReference>
<dbReference type="PANTHER" id="PTHR34039">
    <property type="entry name" value="UPF0102 PROTEIN YRAN"/>
    <property type="match status" value="1"/>
</dbReference>
<dbReference type="PANTHER" id="PTHR34039:SF1">
    <property type="entry name" value="UPF0102 PROTEIN YRAN"/>
    <property type="match status" value="1"/>
</dbReference>
<organism evidence="3 4">
    <name type="scientific">Actinomadura livida</name>
    <dbReference type="NCBI Taxonomy" id="79909"/>
    <lineage>
        <taxon>Bacteria</taxon>
        <taxon>Bacillati</taxon>
        <taxon>Actinomycetota</taxon>
        <taxon>Actinomycetes</taxon>
        <taxon>Streptosporangiales</taxon>
        <taxon>Thermomonosporaceae</taxon>
        <taxon>Actinomadura</taxon>
    </lineage>
</organism>
<comment type="similarity">
    <text evidence="1 2">Belongs to the UPF0102 family.</text>
</comment>
<dbReference type="Pfam" id="PF02021">
    <property type="entry name" value="UPF0102"/>
    <property type="match status" value="1"/>
</dbReference>
<reference evidence="4" key="1">
    <citation type="journal article" date="2019" name="Int. J. Syst. Evol. Microbiol.">
        <title>The Global Catalogue of Microorganisms (GCM) 10K type strain sequencing project: providing services to taxonomists for standard genome sequencing and annotation.</title>
        <authorList>
            <consortium name="The Broad Institute Genomics Platform"/>
            <consortium name="The Broad Institute Genome Sequencing Center for Infectious Disease"/>
            <person name="Wu L."/>
            <person name="Ma J."/>
        </authorList>
    </citation>
    <scope>NUCLEOTIDE SEQUENCE [LARGE SCALE GENOMIC DNA]</scope>
    <source>
        <strain evidence="4">JCM 10667</strain>
    </source>
</reference>
<dbReference type="Proteomes" id="UP001501427">
    <property type="component" value="Unassembled WGS sequence"/>
</dbReference>
<dbReference type="HAMAP" id="MF_00048">
    <property type="entry name" value="UPF0102"/>
    <property type="match status" value="1"/>
</dbReference>
<evidence type="ECO:0000313" key="3">
    <source>
        <dbReference type="EMBL" id="GAA0576842.1"/>
    </source>
</evidence>
<dbReference type="Gene3D" id="3.40.1350.10">
    <property type="match status" value="1"/>
</dbReference>
<dbReference type="InterPro" id="IPR011856">
    <property type="entry name" value="tRNA_endonuc-like_dom_sf"/>
</dbReference>
<gene>
    <name evidence="3" type="ORF">GCM10009546_44110</name>
</gene>